<dbReference type="Proteomes" id="UP000295499">
    <property type="component" value="Unassembled WGS sequence"/>
</dbReference>
<keyword evidence="3" id="KW-1185">Reference proteome</keyword>
<feature type="transmembrane region" description="Helical" evidence="1">
    <location>
        <begin position="67"/>
        <end position="87"/>
    </location>
</feature>
<dbReference type="EMBL" id="SNWM01000008">
    <property type="protein sequence ID" value="TDO19047.1"/>
    <property type="molecule type" value="Genomic_DNA"/>
</dbReference>
<keyword evidence="1" id="KW-0472">Membrane</keyword>
<keyword evidence="1" id="KW-0812">Transmembrane</keyword>
<comment type="caution">
    <text evidence="2">The sequence shown here is derived from an EMBL/GenBank/DDBJ whole genome shotgun (WGS) entry which is preliminary data.</text>
</comment>
<name>A0A4R6IBX0_9SPHI</name>
<organism evidence="2 3">
    <name type="scientific">Pedobacter duraquae</name>
    <dbReference type="NCBI Taxonomy" id="425511"/>
    <lineage>
        <taxon>Bacteria</taxon>
        <taxon>Pseudomonadati</taxon>
        <taxon>Bacteroidota</taxon>
        <taxon>Sphingobacteriia</taxon>
        <taxon>Sphingobacteriales</taxon>
        <taxon>Sphingobacteriaceae</taxon>
        <taxon>Pedobacter</taxon>
    </lineage>
</organism>
<gene>
    <name evidence="2" type="ORF">CLV32_4669</name>
</gene>
<evidence type="ECO:0000313" key="3">
    <source>
        <dbReference type="Proteomes" id="UP000295499"/>
    </source>
</evidence>
<dbReference type="OrthoDB" id="7063564at2"/>
<reference evidence="2 3" key="1">
    <citation type="submission" date="2019-03" db="EMBL/GenBank/DDBJ databases">
        <title>Genomic Encyclopedia of Archaeal and Bacterial Type Strains, Phase II (KMG-II): from individual species to whole genera.</title>
        <authorList>
            <person name="Goeker M."/>
        </authorList>
    </citation>
    <scope>NUCLEOTIDE SEQUENCE [LARGE SCALE GENOMIC DNA]</scope>
    <source>
        <strain evidence="2 3">DSM 19034</strain>
    </source>
</reference>
<dbReference type="AlphaFoldDB" id="A0A4R6IBX0"/>
<evidence type="ECO:0000256" key="1">
    <source>
        <dbReference type="SAM" id="Phobius"/>
    </source>
</evidence>
<proteinExistence type="predicted"/>
<evidence type="ECO:0000313" key="2">
    <source>
        <dbReference type="EMBL" id="TDO19047.1"/>
    </source>
</evidence>
<sequence length="405" mass="45844">MAKDIKAIQCPKCGSVNKQEIKPEFYRCQNCGTEYFLDNDDKHIYHHHERIAPATHSFAPTKSKTPIYILLGMVLLIVVVYFGGMVLRTQKISSYTDPAPYQMPRSYYNSFVYTNTATGDPVYLRMGTDYIDKGNDKSELEVHAQFNNVLDGKLLSDHIIKSGNQGKDNCSLSFRTFAPDLILAVGCSDRLFKIDTKTNELINVTKSMFADFPELGSGVARIEFDYTKPMINIMTNDGKNYNYFPQTGKLIADATEADKYWKSTFDRHDFTFGYLGDYFDEGKESQLIENSYVAKTRSTQRRNLTPGRKYFNPQILHQDGSHLLIVVTSTAATNSPIIVQSINVQTGKLEWALPPDNYTLSSASKCKQGFAIEYRKDDDADYVHGALVISEAGKLVRNYQLSRLE</sequence>
<keyword evidence="1" id="KW-1133">Transmembrane helix</keyword>
<protein>
    <submittedName>
        <fullName evidence="2">Uncharacterized protein</fullName>
    </submittedName>
</protein>
<dbReference type="RefSeq" id="WP_133559257.1">
    <property type="nucleotide sequence ID" value="NZ_SNWM01000008.1"/>
</dbReference>
<accession>A0A4R6IBX0</accession>